<dbReference type="AlphaFoldDB" id="A0A166MSH3"/>
<gene>
    <name evidence="1" type="ORF">CI238_07098</name>
</gene>
<proteinExistence type="predicted"/>
<evidence type="ECO:0000313" key="1">
    <source>
        <dbReference type="EMBL" id="KZL64948.1"/>
    </source>
</evidence>
<organism evidence="1 2">
    <name type="scientific">Colletotrichum incanum</name>
    <name type="common">Soybean anthracnose fungus</name>
    <dbReference type="NCBI Taxonomy" id="1573173"/>
    <lineage>
        <taxon>Eukaryota</taxon>
        <taxon>Fungi</taxon>
        <taxon>Dikarya</taxon>
        <taxon>Ascomycota</taxon>
        <taxon>Pezizomycotina</taxon>
        <taxon>Sordariomycetes</taxon>
        <taxon>Hypocreomycetidae</taxon>
        <taxon>Glomerellales</taxon>
        <taxon>Glomerellaceae</taxon>
        <taxon>Colletotrichum</taxon>
        <taxon>Colletotrichum spaethianum species complex</taxon>
    </lineage>
</organism>
<name>A0A166MSH3_COLIC</name>
<accession>A0A166MSH3</accession>
<sequence length="73" mass="7921">LFTEHSGMNSGVQCFNTSNGATDVNDLVAKATLCSTLACLMEAWEVSLCDDGVTPRVRDKEWTKRRSSPNALA</sequence>
<feature type="non-terminal residue" evidence="1">
    <location>
        <position position="1"/>
    </location>
</feature>
<comment type="caution">
    <text evidence="1">The sequence shown here is derived from an EMBL/GenBank/DDBJ whole genome shotgun (WGS) entry which is preliminary data.</text>
</comment>
<evidence type="ECO:0000313" key="2">
    <source>
        <dbReference type="Proteomes" id="UP000076584"/>
    </source>
</evidence>
<protein>
    <submittedName>
        <fullName evidence="1">Uncharacterized protein</fullName>
    </submittedName>
</protein>
<dbReference type="EMBL" id="LFIW01002656">
    <property type="protein sequence ID" value="KZL64948.1"/>
    <property type="molecule type" value="Genomic_DNA"/>
</dbReference>
<dbReference type="Proteomes" id="UP000076584">
    <property type="component" value="Unassembled WGS sequence"/>
</dbReference>
<keyword evidence="2" id="KW-1185">Reference proteome</keyword>
<reference evidence="1 2" key="1">
    <citation type="submission" date="2015-06" db="EMBL/GenBank/DDBJ databases">
        <title>Survival trade-offs in plant roots during colonization by closely related pathogenic and mutualistic fungi.</title>
        <authorList>
            <person name="Hacquard S."/>
            <person name="Kracher B."/>
            <person name="Hiruma K."/>
            <person name="Weinman A."/>
            <person name="Muench P."/>
            <person name="Garrido Oter R."/>
            <person name="Ver Loren van Themaat E."/>
            <person name="Dallerey J.-F."/>
            <person name="Damm U."/>
            <person name="Henrissat B."/>
            <person name="Lespinet O."/>
            <person name="Thon M."/>
            <person name="Kemen E."/>
            <person name="McHardy A.C."/>
            <person name="Schulze-Lefert P."/>
            <person name="O'Connell R.J."/>
        </authorList>
    </citation>
    <scope>NUCLEOTIDE SEQUENCE [LARGE SCALE GENOMIC DNA]</scope>
    <source>
        <strain evidence="1 2">MAFF 238704</strain>
    </source>
</reference>